<organism evidence="1">
    <name type="scientific">Fervidicoccus fontis</name>
    <dbReference type="NCBI Taxonomy" id="683846"/>
    <lineage>
        <taxon>Archaea</taxon>
        <taxon>Thermoproteota</taxon>
        <taxon>Thermoprotei</taxon>
        <taxon>Fervidicoccales</taxon>
        <taxon>Fervidicoccaceae</taxon>
        <taxon>Fervidicoccus</taxon>
    </lineage>
</organism>
<dbReference type="AlphaFoldDB" id="A0A7J3SLX1"/>
<dbReference type="GO" id="GO:0006353">
    <property type="term" value="P:DNA-templated transcription termination"/>
    <property type="evidence" value="ECO:0007669"/>
    <property type="project" value="UniProtKB-KW"/>
</dbReference>
<accession>A0A7J3SLX1</accession>
<dbReference type="GO" id="GO:0003723">
    <property type="term" value="F:RNA binding"/>
    <property type="evidence" value="ECO:0007669"/>
    <property type="project" value="UniProtKB-KW"/>
</dbReference>
<dbReference type="EMBL" id="DTLS01000156">
    <property type="protein sequence ID" value="HGZ60620.1"/>
    <property type="molecule type" value="Genomic_DNA"/>
</dbReference>
<comment type="caution">
    <text evidence="1">The sequence shown here is derived from an EMBL/GenBank/DDBJ whole genome shotgun (WGS) entry which is preliminary data.</text>
</comment>
<keyword evidence="1" id="KW-0648">Protein biosynthesis</keyword>
<dbReference type="NCBIfam" id="NF005013">
    <property type="entry name" value="PRK06418.1"/>
    <property type="match status" value="1"/>
</dbReference>
<dbReference type="GO" id="GO:0003746">
    <property type="term" value="F:translation elongation factor activity"/>
    <property type="evidence" value="ECO:0007669"/>
    <property type="project" value="UniProtKB-KW"/>
</dbReference>
<reference evidence="1" key="1">
    <citation type="journal article" date="2020" name="mSystems">
        <title>Genome- and Community-Level Interaction Insights into Carbon Utilization and Element Cycling Functions of Hydrothermarchaeota in Hydrothermal Sediment.</title>
        <authorList>
            <person name="Zhou Z."/>
            <person name="Liu Y."/>
            <person name="Xu W."/>
            <person name="Pan J."/>
            <person name="Luo Z.H."/>
            <person name="Li M."/>
        </authorList>
    </citation>
    <scope>NUCLEOTIDE SEQUENCE [LARGE SCALE GENOMIC DNA]</scope>
    <source>
        <strain evidence="1">SpSt-885</strain>
    </source>
</reference>
<protein>
    <submittedName>
        <fullName evidence="1">Transcription elongation factor NusA</fullName>
    </submittedName>
</protein>
<keyword evidence="1" id="KW-0251">Elongation factor</keyword>
<gene>
    <name evidence="1" type="ORF">ENW83_05415</name>
</gene>
<sequence length="169" mass="18887">MVKIPLDYICVKTGILCPRCHRLVESGKVSKEEIPIMKALIELEEDKEFKQLKDVTYYKAIVGKDLIVIIVKSGGADQLVLKRAAKALSDALGKRVQIVEQTGDQKRLAAELLSPVRINGVNTVWLPDGSTEYIVRISRYELRSLPAKIEVLEEILSKMLGSTARIRAE</sequence>
<name>A0A7J3SLX1_9CREN</name>
<evidence type="ECO:0000313" key="1">
    <source>
        <dbReference type="EMBL" id="HGZ60620.1"/>
    </source>
</evidence>
<proteinExistence type="predicted"/>